<protein>
    <submittedName>
        <fullName evidence="1">Alpha/beta hydrolase</fullName>
    </submittedName>
</protein>
<dbReference type="GO" id="GO:0016787">
    <property type="term" value="F:hydrolase activity"/>
    <property type="evidence" value="ECO:0007669"/>
    <property type="project" value="UniProtKB-KW"/>
</dbReference>
<dbReference type="EMBL" id="JBHRZG010000007">
    <property type="protein sequence ID" value="MFC3832660.1"/>
    <property type="molecule type" value="Genomic_DNA"/>
</dbReference>
<sequence>MARVHFRISYRPPPPAPGPVFLTGQHRGWSDDPTGWAFDDAGTLDAELPDGQLLMVKVRHVAPDGTVTEEGDAWGGRAPAHTAVVRGDTEVVLDVAGWQDGRQGRERPARSVPPTAEFTLPAPWGEQPVRVWAPAGATGPLPLLVLHDGHNVFDEAPSFAGETWDAGRAAQALADAGHPVRVAALPVGGERSCRYVPFPFELNDFHSGADDYCDWLLGTLRPALAARWGDTTPAQTALAGSSFGGLITLYAGLRDPGAWGTLGVLSPAIWPADFQLLRWMEPRTAPATRMWLDMGDHEGSTVQEAAEIVHLTHNLAARLRPRVQDVHVTIGEGHWHDEAAWRARLPEFLWWWVGVERQNG</sequence>
<evidence type="ECO:0000313" key="2">
    <source>
        <dbReference type="Proteomes" id="UP001595803"/>
    </source>
</evidence>
<dbReference type="Gene3D" id="3.40.50.1820">
    <property type="entry name" value="alpha/beta hydrolase"/>
    <property type="match status" value="1"/>
</dbReference>
<dbReference type="PANTHER" id="PTHR48098:SF6">
    <property type="entry name" value="FERRI-BACILLIBACTIN ESTERASE BESA"/>
    <property type="match status" value="1"/>
</dbReference>
<dbReference type="RefSeq" id="WP_322473304.1">
    <property type="nucleotide sequence ID" value="NZ_JBHRZG010000007.1"/>
</dbReference>
<keyword evidence="1" id="KW-0378">Hydrolase</keyword>
<dbReference type="InterPro" id="IPR029058">
    <property type="entry name" value="AB_hydrolase_fold"/>
</dbReference>
<dbReference type="Proteomes" id="UP001595803">
    <property type="component" value="Unassembled WGS sequence"/>
</dbReference>
<keyword evidence="2" id="KW-1185">Reference proteome</keyword>
<dbReference type="SUPFAM" id="SSF53474">
    <property type="entry name" value="alpha/beta-Hydrolases"/>
    <property type="match status" value="1"/>
</dbReference>
<dbReference type="Pfam" id="PF00756">
    <property type="entry name" value="Esterase"/>
    <property type="match status" value="1"/>
</dbReference>
<accession>A0ABV7Z8T5</accession>
<proteinExistence type="predicted"/>
<name>A0ABV7Z8T5_9DEIO</name>
<comment type="caution">
    <text evidence="1">The sequence shown here is derived from an EMBL/GenBank/DDBJ whole genome shotgun (WGS) entry which is preliminary data.</text>
</comment>
<dbReference type="InterPro" id="IPR050583">
    <property type="entry name" value="Mycobacterial_A85_antigen"/>
</dbReference>
<dbReference type="PANTHER" id="PTHR48098">
    <property type="entry name" value="ENTEROCHELIN ESTERASE-RELATED"/>
    <property type="match status" value="1"/>
</dbReference>
<dbReference type="InterPro" id="IPR000801">
    <property type="entry name" value="Esterase-like"/>
</dbReference>
<gene>
    <name evidence="1" type="ORF">ACFOSB_07295</name>
</gene>
<organism evidence="1 2">
    <name type="scientific">Deinococcus rufus</name>
    <dbReference type="NCBI Taxonomy" id="2136097"/>
    <lineage>
        <taxon>Bacteria</taxon>
        <taxon>Thermotogati</taxon>
        <taxon>Deinococcota</taxon>
        <taxon>Deinococci</taxon>
        <taxon>Deinococcales</taxon>
        <taxon>Deinococcaceae</taxon>
        <taxon>Deinococcus</taxon>
    </lineage>
</organism>
<reference evidence="2" key="1">
    <citation type="journal article" date="2019" name="Int. J. Syst. Evol. Microbiol.">
        <title>The Global Catalogue of Microorganisms (GCM) 10K type strain sequencing project: providing services to taxonomists for standard genome sequencing and annotation.</title>
        <authorList>
            <consortium name="The Broad Institute Genomics Platform"/>
            <consortium name="The Broad Institute Genome Sequencing Center for Infectious Disease"/>
            <person name="Wu L."/>
            <person name="Ma J."/>
        </authorList>
    </citation>
    <scope>NUCLEOTIDE SEQUENCE [LARGE SCALE GENOMIC DNA]</scope>
    <source>
        <strain evidence="2">CCTCC AB 2017081</strain>
    </source>
</reference>
<evidence type="ECO:0000313" key="1">
    <source>
        <dbReference type="EMBL" id="MFC3832660.1"/>
    </source>
</evidence>